<organism evidence="1">
    <name type="scientific">Aspergillus niger</name>
    <dbReference type="NCBI Taxonomy" id="5061"/>
    <lineage>
        <taxon>Eukaryota</taxon>
        <taxon>Fungi</taxon>
        <taxon>Dikarya</taxon>
        <taxon>Ascomycota</taxon>
        <taxon>Pezizomycotina</taxon>
        <taxon>Eurotiomycetes</taxon>
        <taxon>Eurotiomycetidae</taxon>
        <taxon>Eurotiales</taxon>
        <taxon>Aspergillaceae</taxon>
        <taxon>Aspergillus</taxon>
        <taxon>Aspergillus subgen. Circumdati</taxon>
    </lineage>
</organism>
<gene>
    <name evidence="1" type="ORF">An14g05720</name>
</gene>
<accession>A0AAJ8E0P2</accession>
<sequence>MPYFAVKGKGNSFVDESQGLAPVPSAYRSDKCDMMHAILDLNQRTCSTHQPRPSTRAVRVPSWFHRTSHEAVEYNITVTAATSTVSGSFRSLGAHPILILRQYDALQGHILYDRGSGQLTSMQACYSRARRHPTSPIDNHHTAHNEEKGDITLPIDDIFNYQNTLYLHPLTLVLIGVARHYGENSGQVFLRRQFHRARKERKWDDGEKSRKMGWMWEEVELVSWRNGMEGFRGESAKSMYALARWIIRLHRFMARHLY</sequence>
<dbReference type="VEuPathDB" id="FungiDB:An14g05720"/>
<dbReference type="GeneID" id="84593038"/>
<proteinExistence type="predicted"/>
<reference evidence="1" key="1">
    <citation type="submission" date="2025-02" db="EMBL/GenBank/DDBJ databases">
        <authorList>
            <consortium name="NCBI Genome Project"/>
        </authorList>
    </citation>
    <scope>NUCLEOTIDE SEQUENCE</scope>
</reference>
<dbReference type="AlphaFoldDB" id="A0AAJ8E0P2"/>
<name>A0AAJ8E0P2_ASPNG</name>
<dbReference type="RefSeq" id="XP_059602376.1">
    <property type="nucleotide sequence ID" value="XM_059744312.1"/>
</dbReference>
<reference evidence="1" key="2">
    <citation type="submission" date="2025-08" db="UniProtKB">
        <authorList>
            <consortium name="RefSeq"/>
        </authorList>
    </citation>
    <scope>IDENTIFICATION</scope>
</reference>
<dbReference type="KEGG" id="ang:An14g05720"/>
<protein>
    <submittedName>
        <fullName evidence="1">Uncharacterized protein</fullName>
    </submittedName>
</protein>
<evidence type="ECO:0000313" key="1">
    <source>
        <dbReference type="RefSeq" id="XP_059602376.1"/>
    </source>
</evidence>